<dbReference type="RefSeq" id="WP_114187943.1">
    <property type="nucleotide sequence ID" value="NZ_BJYU01000047.1"/>
</dbReference>
<keyword evidence="5" id="KW-1185">Reference proteome</keyword>
<keyword evidence="2" id="KW-0732">Signal</keyword>
<name>A0A512BV90_9HYPH</name>
<gene>
    <name evidence="4" type="ORF">MAE02_34530</name>
</gene>
<evidence type="ECO:0000256" key="2">
    <source>
        <dbReference type="SAM" id="SignalP"/>
    </source>
</evidence>
<dbReference type="PROSITE" id="PS50846">
    <property type="entry name" value="HMA_2"/>
    <property type="match status" value="1"/>
</dbReference>
<accession>A0A512BV90</accession>
<dbReference type="InterPro" id="IPR017969">
    <property type="entry name" value="Heavy-metal-associated_CS"/>
</dbReference>
<dbReference type="SUPFAM" id="SSF55008">
    <property type="entry name" value="HMA, heavy metal-associated domain"/>
    <property type="match status" value="1"/>
</dbReference>
<proteinExistence type="predicted"/>
<dbReference type="GO" id="GO:0046872">
    <property type="term" value="F:metal ion binding"/>
    <property type="evidence" value="ECO:0007669"/>
    <property type="project" value="UniProtKB-KW"/>
</dbReference>
<comment type="caution">
    <text evidence="4">The sequence shown here is derived from an EMBL/GenBank/DDBJ whole genome shotgun (WGS) entry which is preliminary data.</text>
</comment>
<organism evidence="4 5">
    <name type="scientific">Microvirga aerophila</name>
    <dbReference type="NCBI Taxonomy" id="670291"/>
    <lineage>
        <taxon>Bacteria</taxon>
        <taxon>Pseudomonadati</taxon>
        <taxon>Pseudomonadota</taxon>
        <taxon>Alphaproteobacteria</taxon>
        <taxon>Hyphomicrobiales</taxon>
        <taxon>Methylobacteriaceae</taxon>
        <taxon>Microvirga</taxon>
    </lineage>
</organism>
<dbReference type="PROSITE" id="PS01047">
    <property type="entry name" value="HMA_1"/>
    <property type="match status" value="1"/>
</dbReference>
<dbReference type="AlphaFoldDB" id="A0A512BV90"/>
<dbReference type="Proteomes" id="UP000321085">
    <property type="component" value="Unassembled WGS sequence"/>
</dbReference>
<feature type="chain" id="PRO_5021895979" description="HMA domain-containing protein" evidence="2">
    <location>
        <begin position="31"/>
        <end position="76"/>
    </location>
</feature>
<evidence type="ECO:0000313" key="5">
    <source>
        <dbReference type="Proteomes" id="UP000321085"/>
    </source>
</evidence>
<feature type="signal peptide" evidence="2">
    <location>
        <begin position="1"/>
        <end position="30"/>
    </location>
</feature>
<dbReference type="EMBL" id="BJYU01000047">
    <property type="protein sequence ID" value="GEO15757.1"/>
    <property type="molecule type" value="Genomic_DNA"/>
</dbReference>
<reference evidence="4 5" key="1">
    <citation type="submission" date="2019-07" db="EMBL/GenBank/DDBJ databases">
        <title>Whole genome shotgun sequence of Microvirga aerophila NBRC 106136.</title>
        <authorList>
            <person name="Hosoyama A."/>
            <person name="Uohara A."/>
            <person name="Ohji S."/>
            <person name="Ichikawa N."/>
        </authorList>
    </citation>
    <scope>NUCLEOTIDE SEQUENCE [LARGE SCALE GENOMIC DNA]</scope>
    <source>
        <strain evidence="4 5">NBRC 106136</strain>
    </source>
</reference>
<protein>
    <recommendedName>
        <fullName evidence="3">HMA domain-containing protein</fullName>
    </recommendedName>
</protein>
<evidence type="ECO:0000313" key="4">
    <source>
        <dbReference type="EMBL" id="GEO15757.1"/>
    </source>
</evidence>
<sequence>MNRFQADNLFRIPKMMCASCVAALTSALHALDGVAHVEANLMARTVRVVSRHYESALLRTLREAGFPAEPVLQPLG</sequence>
<dbReference type="InterPro" id="IPR006121">
    <property type="entry name" value="HMA_dom"/>
</dbReference>
<evidence type="ECO:0000259" key="3">
    <source>
        <dbReference type="PROSITE" id="PS50846"/>
    </source>
</evidence>
<keyword evidence="1" id="KW-0479">Metal-binding</keyword>
<dbReference type="OrthoDB" id="9801832at2"/>
<dbReference type="CDD" id="cd00371">
    <property type="entry name" value="HMA"/>
    <property type="match status" value="1"/>
</dbReference>
<dbReference type="InterPro" id="IPR036163">
    <property type="entry name" value="HMA_dom_sf"/>
</dbReference>
<feature type="domain" description="HMA" evidence="3">
    <location>
        <begin position="6"/>
        <end position="69"/>
    </location>
</feature>
<dbReference type="Pfam" id="PF00403">
    <property type="entry name" value="HMA"/>
    <property type="match status" value="1"/>
</dbReference>
<evidence type="ECO:0000256" key="1">
    <source>
        <dbReference type="ARBA" id="ARBA00022723"/>
    </source>
</evidence>
<dbReference type="Gene3D" id="3.30.70.100">
    <property type="match status" value="1"/>
</dbReference>